<dbReference type="PANTHER" id="PTHR23327">
    <property type="entry name" value="RING FINGER PROTEIN 127"/>
    <property type="match status" value="1"/>
</dbReference>
<dbReference type="SMART" id="SM00184">
    <property type="entry name" value="RING"/>
    <property type="match status" value="1"/>
</dbReference>
<dbReference type="InterPro" id="IPR013083">
    <property type="entry name" value="Znf_RING/FYVE/PHD"/>
</dbReference>
<dbReference type="InterPro" id="IPR001841">
    <property type="entry name" value="Znf_RING"/>
</dbReference>
<sequence length="605" mass="68841">MASKAHYCRAISLSALGKYEEAVIARCLSIFLDRQSHAVSSGIKSELMQDLQQLLLEPVTSLASRVTLIDHSQPDEHDDPLGLILDHSYDLIAGCRKRRHRCDPLASQRRKSKKQFLTLRQGDFDEDHSDYGADDYLSSDLLFDYMDDPFSEESLLGPVPTRNQRQHRSHHRRRRKSGTVCLLQSDLNLEQHLQDHQYHQAQYQPSHPVEPKQQHCDAIIPPASPRLKALLERLDGELKSARWLDTTPVRLTVNPSLIEPSDFDCVLCCRTLWCPVVTPCGHTYCWVCLDRCMDYSSSCPLCMAPLVEQFRNHLPGSAPTPAETLGSNPSSASTNLISLAKRKMTRFVDLAMQRFIPEAYERRQQQEQDREPTCLSAATAFPSVPCPLFVYEQRYRLMVRRAIESGERRFGIALPAQNGRQRYVEYGTMLDIRDCVQLGDGCSILSTVGGRRFRVLTRHERDGYDTAQVEFFEDEKIGSGTEAEERLQLVRDLHEKVLLKAIEWHQSLPESIRGEIFKSFGKMPDLEENWEEVTDGPAWAWWIIAILPLNDKLKVDILSTTSLKKRLRAIDKTLNLESAQQKRQRSVCVMAGASSACCEGLSSTQ</sequence>
<reference evidence="9" key="1">
    <citation type="submission" date="2013-03" db="EMBL/GenBank/DDBJ databases">
        <title>The Genome Sequence of Anopheles christyi ACHKN1017.</title>
        <authorList>
            <consortium name="The Broad Institute Genomics Platform"/>
            <person name="Neafsey D.E."/>
            <person name="Besansky N."/>
            <person name="Walker B."/>
            <person name="Young S.K."/>
            <person name="Zeng Q."/>
            <person name="Gargeya S."/>
            <person name="Fitzgerald M."/>
            <person name="Haas B."/>
            <person name="Abouelleil A."/>
            <person name="Allen A.W."/>
            <person name="Alvarado L."/>
            <person name="Arachchi H.M."/>
            <person name="Berlin A.M."/>
            <person name="Chapman S.B."/>
            <person name="Gainer-Dewar J."/>
            <person name="Goldberg J."/>
            <person name="Griggs A."/>
            <person name="Gujja S."/>
            <person name="Hansen M."/>
            <person name="Howarth C."/>
            <person name="Imamovic A."/>
            <person name="Ireland A."/>
            <person name="Larimer J."/>
            <person name="McCowan C."/>
            <person name="Murphy C."/>
            <person name="Pearson M."/>
            <person name="Poon T.W."/>
            <person name="Priest M."/>
            <person name="Roberts A."/>
            <person name="Saif S."/>
            <person name="Shea T."/>
            <person name="Sisk P."/>
            <person name="Sykes S."/>
            <person name="Wortman J."/>
            <person name="Nusbaum C."/>
            <person name="Birren B."/>
        </authorList>
    </citation>
    <scope>NUCLEOTIDE SEQUENCE [LARGE SCALE GENOMIC DNA]</scope>
    <source>
        <strain evidence="9">ACHKN1017</strain>
    </source>
</reference>
<dbReference type="GO" id="GO:0061630">
    <property type="term" value="F:ubiquitin protein ligase activity"/>
    <property type="evidence" value="ECO:0007669"/>
    <property type="project" value="TreeGrafter"/>
</dbReference>
<evidence type="ECO:0000256" key="3">
    <source>
        <dbReference type="ARBA" id="ARBA00022833"/>
    </source>
</evidence>
<evidence type="ECO:0000256" key="2">
    <source>
        <dbReference type="ARBA" id="ARBA00022771"/>
    </source>
</evidence>
<feature type="compositionally biased region" description="Basic residues" evidence="5">
    <location>
        <begin position="164"/>
        <end position="177"/>
    </location>
</feature>
<protein>
    <recommendedName>
        <fullName evidence="10">RING-type domain-containing protein</fullName>
    </recommendedName>
</protein>
<reference evidence="8" key="2">
    <citation type="submission" date="2020-05" db="UniProtKB">
        <authorList>
            <consortium name="EnsemblMetazoa"/>
        </authorList>
    </citation>
    <scope>IDENTIFICATION</scope>
    <source>
        <strain evidence="8">ACHKN1017</strain>
    </source>
</reference>
<name>A0A182KHD5_9DIPT</name>
<evidence type="ECO:0000259" key="7">
    <source>
        <dbReference type="PROSITE" id="PS51787"/>
    </source>
</evidence>
<feature type="domain" description="Lon N-terminal" evidence="7">
    <location>
        <begin position="369"/>
        <end position="578"/>
    </location>
</feature>
<feature type="domain" description="RING-type" evidence="6">
    <location>
        <begin position="265"/>
        <end position="302"/>
    </location>
</feature>
<dbReference type="InterPro" id="IPR017907">
    <property type="entry name" value="Znf_RING_CS"/>
</dbReference>
<dbReference type="EnsemblMetazoa" id="ACHR010173-RA">
    <property type="protein sequence ID" value="ACHR010173-PA"/>
    <property type="gene ID" value="ACHR010173"/>
</dbReference>
<dbReference type="VEuPathDB" id="VectorBase:ACHR010173"/>
<dbReference type="Gene3D" id="3.30.40.10">
    <property type="entry name" value="Zinc/RING finger domain, C3HC4 (zinc finger)"/>
    <property type="match status" value="1"/>
</dbReference>
<accession>A0A182KHD5</accession>
<keyword evidence="2 4" id="KW-0863">Zinc-finger</keyword>
<evidence type="ECO:0000313" key="8">
    <source>
        <dbReference type="EnsemblMetazoa" id="ACHR010173-PA"/>
    </source>
</evidence>
<dbReference type="PROSITE" id="PS50089">
    <property type="entry name" value="ZF_RING_2"/>
    <property type="match status" value="1"/>
</dbReference>
<dbReference type="SUPFAM" id="SSF88697">
    <property type="entry name" value="PUA domain-like"/>
    <property type="match status" value="1"/>
</dbReference>
<dbReference type="STRING" id="43041.A0A182KHD5"/>
<keyword evidence="9" id="KW-1185">Reference proteome</keyword>
<dbReference type="AlphaFoldDB" id="A0A182KHD5"/>
<dbReference type="InterPro" id="IPR003111">
    <property type="entry name" value="Lon_prtase_N"/>
</dbReference>
<dbReference type="Gene3D" id="2.30.130.40">
    <property type="entry name" value="LON domain-like"/>
    <property type="match status" value="1"/>
</dbReference>
<keyword evidence="3" id="KW-0862">Zinc</keyword>
<evidence type="ECO:0000256" key="5">
    <source>
        <dbReference type="SAM" id="MobiDB-lite"/>
    </source>
</evidence>
<evidence type="ECO:0008006" key="10">
    <source>
        <dbReference type="Google" id="ProtNLM"/>
    </source>
</evidence>
<evidence type="ECO:0000256" key="1">
    <source>
        <dbReference type="ARBA" id="ARBA00022723"/>
    </source>
</evidence>
<feature type="region of interest" description="Disordered" evidence="5">
    <location>
        <begin position="154"/>
        <end position="177"/>
    </location>
</feature>
<keyword evidence="1" id="KW-0479">Metal-binding</keyword>
<dbReference type="SUPFAM" id="SSF57850">
    <property type="entry name" value="RING/U-box"/>
    <property type="match status" value="1"/>
</dbReference>
<proteinExistence type="predicted"/>
<evidence type="ECO:0000256" key="4">
    <source>
        <dbReference type="PROSITE-ProRule" id="PRU00175"/>
    </source>
</evidence>
<evidence type="ECO:0000313" key="9">
    <source>
        <dbReference type="Proteomes" id="UP000075881"/>
    </source>
</evidence>
<dbReference type="PROSITE" id="PS51787">
    <property type="entry name" value="LON_N"/>
    <property type="match status" value="1"/>
</dbReference>
<dbReference type="Pfam" id="PF02190">
    <property type="entry name" value="LON_substr_bdg"/>
    <property type="match status" value="1"/>
</dbReference>
<dbReference type="SMART" id="SM00464">
    <property type="entry name" value="LON"/>
    <property type="match status" value="1"/>
</dbReference>
<dbReference type="GO" id="GO:0008270">
    <property type="term" value="F:zinc ion binding"/>
    <property type="evidence" value="ECO:0007669"/>
    <property type="project" value="UniProtKB-KW"/>
</dbReference>
<dbReference type="Proteomes" id="UP000075881">
    <property type="component" value="Unassembled WGS sequence"/>
</dbReference>
<dbReference type="PROSITE" id="PS00518">
    <property type="entry name" value="ZF_RING_1"/>
    <property type="match status" value="1"/>
</dbReference>
<dbReference type="InterPro" id="IPR015947">
    <property type="entry name" value="PUA-like_sf"/>
</dbReference>
<organism evidence="8 9">
    <name type="scientific">Anopheles christyi</name>
    <dbReference type="NCBI Taxonomy" id="43041"/>
    <lineage>
        <taxon>Eukaryota</taxon>
        <taxon>Metazoa</taxon>
        <taxon>Ecdysozoa</taxon>
        <taxon>Arthropoda</taxon>
        <taxon>Hexapoda</taxon>
        <taxon>Insecta</taxon>
        <taxon>Pterygota</taxon>
        <taxon>Neoptera</taxon>
        <taxon>Endopterygota</taxon>
        <taxon>Diptera</taxon>
        <taxon>Nematocera</taxon>
        <taxon>Culicoidea</taxon>
        <taxon>Culicidae</taxon>
        <taxon>Anophelinae</taxon>
        <taxon>Anopheles</taxon>
    </lineage>
</organism>
<dbReference type="CDD" id="cd16514">
    <property type="entry name" value="RING-HC_LONFs_rpt2"/>
    <property type="match status" value="1"/>
</dbReference>
<dbReference type="PANTHER" id="PTHR23327:SF42">
    <property type="entry name" value="LON PEPTIDASE N-TERMINAL DOMAIN AND RING FINGER PROTEIN C14F5.10C"/>
    <property type="match status" value="1"/>
</dbReference>
<dbReference type="InterPro" id="IPR046336">
    <property type="entry name" value="Lon_prtase_N_sf"/>
</dbReference>
<evidence type="ECO:0000259" key="6">
    <source>
        <dbReference type="PROSITE" id="PS50089"/>
    </source>
</evidence>